<dbReference type="GO" id="GO:0005874">
    <property type="term" value="C:microtubule"/>
    <property type="evidence" value="ECO:0007669"/>
    <property type="project" value="UniProtKB-KW"/>
</dbReference>
<evidence type="ECO:0000256" key="2">
    <source>
        <dbReference type="ARBA" id="ARBA00004316"/>
    </source>
</evidence>
<keyword evidence="19" id="KW-1185">Reference proteome</keyword>
<evidence type="ECO:0000256" key="3">
    <source>
        <dbReference type="ARBA" id="ARBA00022490"/>
    </source>
</evidence>
<dbReference type="GO" id="GO:0007052">
    <property type="term" value="P:mitotic spindle organization"/>
    <property type="evidence" value="ECO:0007669"/>
    <property type="project" value="TreeGrafter"/>
</dbReference>
<name>A0A8K0CDW8_IGNLU</name>
<feature type="region of interest" description="Disordered" evidence="16">
    <location>
        <begin position="959"/>
        <end position="996"/>
    </location>
</feature>
<dbReference type="PANTHER" id="PTHR47969:SF28">
    <property type="entry name" value="KINESIN-LIKE PROTEIN KIF21B"/>
    <property type="match status" value="1"/>
</dbReference>
<dbReference type="InterPro" id="IPR001752">
    <property type="entry name" value="Kinesin_motor_dom"/>
</dbReference>
<dbReference type="SUPFAM" id="SSF52540">
    <property type="entry name" value="P-loop containing nucleoside triphosphate hydrolases"/>
    <property type="match status" value="1"/>
</dbReference>
<comment type="subcellular location">
    <subcellularLocation>
        <location evidence="2">Cell projection</location>
    </subcellularLocation>
    <subcellularLocation>
        <location evidence="1">Cytoplasm</location>
        <location evidence="1">Cytoskeleton</location>
    </subcellularLocation>
</comment>
<keyword evidence="13" id="KW-0966">Cell projection</keyword>
<keyword evidence="9 14" id="KW-0067">ATP-binding</keyword>
<evidence type="ECO:0000256" key="14">
    <source>
        <dbReference type="PROSITE-ProRule" id="PRU00283"/>
    </source>
</evidence>
<feature type="compositionally biased region" description="Polar residues" evidence="16">
    <location>
        <begin position="1021"/>
        <end position="1032"/>
    </location>
</feature>
<dbReference type="PRINTS" id="PR00380">
    <property type="entry name" value="KINESINHEAVY"/>
</dbReference>
<dbReference type="CDD" id="cd22248">
    <property type="entry name" value="Rcc_KIF21"/>
    <property type="match status" value="1"/>
</dbReference>
<feature type="binding site" evidence="14">
    <location>
        <begin position="86"/>
        <end position="93"/>
    </location>
    <ligand>
        <name>ATP</name>
        <dbReference type="ChEBI" id="CHEBI:30616"/>
    </ligand>
</feature>
<proteinExistence type="inferred from homology"/>
<protein>
    <recommendedName>
        <fullName evidence="17">Kinesin motor domain-containing protein</fullName>
    </recommendedName>
</protein>
<sequence length="1044" mass="118482">MDEDDVSVRVAVRIRPQIPREIIDMCHVCTAVTPNEPQVTLGSDRAFTYDYVFDMPEMQQIVYDTCVAALVDSSLEGYNATVLAYGQTGSGKTYTMGSGFDVELPPEQVGIIPRAIEHLFHGIHARIQAAQESGTLVPEFKVMAQFMELYNEEVIDLFNPIFNKEKVYKIHEDLAGGINIKGISLKTVTSAEEALQCLRVGALSRTTASTQMNTQSSRSHAIFTLHIKQQRLVQSDDGSGNEFETLSAKFHFVDLAGSERLKRTGATGERAKEGISINCGLLALGNVISALGDKSKKALHIPYRDSKLTRLLQDSLGGNSKTVMIACVSPSDRDFMETLNTLKYANRARNIKNRVTINQDKSSRTITQLRQQIAQLQLELTEYKQGKRVIGKDGSEMVNDMFYENTMLQNELNNLRTRVKAMQETIDALTSKNTALLTEKATGAWIGSGTDNHVTDMVQSYLKEIEDLQAKLIESNYTCEVLRKQISKTHDTHINHNTTPSIIDITLGEIPAVLEEAKKDLEREKLLLQKNRRLSEIESDSSENSDGEMDSDSEEKDINSTLNDQLISLTTDIDMKQKLIDELELSQRRMQSMKQHYEEKLVQLQTRIRNTQEERDQVLQSYSAHPSTDDKVKKVKEEYTRKLSDMQKELKRLQSAQKEHTRLLRQQNDKENQLQSFKNELAEMKRAKVKLINKMKEESQRHKESEMRRMREIAQLRKEGRKNANMIKTMEAERRIKDQVLKRKQEEVSLLRKNQMGRLSVKASGRVPTKAFSQKFAKQKWLKVEKCINNIAASKRGIVEQEVRMEHFLEKREALGKELEVLKERRKHAVEKNQDTVQLDSLIEDIKENINYVQETISETQHNVMEIEETQDNGESNGIQEIVDTMIDVHEAKYLIEKLFGMILSQNHAVAQRDAKLKECDATLAELRQENAVKGQLLDHVLHTEHPVFARELITSVSSNANDGTSSNSSRSGSPIEQLTIPETSQSGKSKVRQRTAAPAELLFGLRTDSDYMTKSHDSNMLRTESNNSIQRVPSVPGSLKLNS</sequence>
<feature type="compositionally biased region" description="Polar residues" evidence="16">
    <location>
        <begin position="975"/>
        <end position="989"/>
    </location>
</feature>
<keyword evidence="5" id="KW-0853">WD repeat</keyword>
<dbReference type="OrthoDB" id="3176171at2759"/>
<keyword evidence="6" id="KW-0493">Microtubule</keyword>
<gene>
    <name evidence="18" type="ORF">ILUMI_21823</name>
</gene>
<evidence type="ECO:0000256" key="15">
    <source>
        <dbReference type="SAM" id="Coils"/>
    </source>
</evidence>
<dbReference type="FunFam" id="3.40.850.10:FF:000011">
    <property type="entry name" value="Kinesin family member 21A"/>
    <property type="match status" value="1"/>
</dbReference>
<dbReference type="Gene3D" id="3.40.850.10">
    <property type="entry name" value="Kinesin motor domain"/>
    <property type="match status" value="1"/>
</dbReference>
<evidence type="ECO:0000256" key="11">
    <source>
        <dbReference type="ARBA" id="ARBA00023175"/>
    </source>
</evidence>
<dbReference type="InterPro" id="IPR027417">
    <property type="entry name" value="P-loop_NTPase"/>
</dbReference>
<dbReference type="GO" id="GO:0051231">
    <property type="term" value="P:spindle elongation"/>
    <property type="evidence" value="ECO:0007669"/>
    <property type="project" value="TreeGrafter"/>
</dbReference>
<dbReference type="GO" id="GO:0008017">
    <property type="term" value="F:microtubule binding"/>
    <property type="evidence" value="ECO:0007669"/>
    <property type="project" value="InterPro"/>
</dbReference>
<evidence type="ECO:0000256" key="6">
    <source>
        <dbReference type="ARBA" id="ARBA00022701"/>
    </source>
</evidence>
<comment type="caution">
    <text evidence="18">The sequence shown here is derived from an EMBL/GenBank/DDBJ whole genome shotgun (WGS) entry which is preliminary data.</text>
</comment>
<dbReference type="Pfam" id="PF00225">
    <property type="entry name" value="Kinesin"/>
    <property type="match status" value="1"/>
</dbReference>
<dbReference type="AlphaFoldDB" id="A0A8K0CDW8"/>
<keyword evidence="4" id="KW-0597">Phosphoprotein</keyword>
<evidence type="ECO:0000256" key="8">
    <source>
        <dbReference type="ARBA" id="ARBA00022741"/>
    </source>
</evidence>
<dbReference type="SMART" id="SM00129">
    <property type="entry name" value="KISc"/>
    <property type="match status" value="1"/>
</dbReference>
<dbReference type="CDD" id="cd01372">
    <property type="entry name" value="KISc_KIF4"/>
    <property type="match status" value="1"/>
</dbReference>
<dbReference type="InterPro" id="IPR056533">
    <property type="entry name" value="KIF21A/B_hel_1"/>
</dbReference>
<evidence type="ECO:0000256" key="4">
    <source>
        <dbReference type="ARBA" id="ARBA00022553"/>
    </source>
</evidence>
<dbReference type="GO" id="GO:0042995">
    <property type="term" value="C:cell projection"/>
    <property type="evidence" value="ECO:0007669"/>
    <property type="project" value="UniProtKB-SubCell"/>
</dbReference>
<feature type="region of interest" description="Disordered" evidence="16">
    <location>
        <begin position="614"/>
        <end position="633"/>
    </location>
</feature>
<dbReference type="EMBL" id="VTPC01090180">
    <property type="protein sequence ID" value="KAF2884374.1"/>
    <property type="molecule type" value="Genomic_DNA"/>
</dbReference>
<dbReference type="PROSITE" id="PS50067">
    <property type="entry name" value="KINESIN_MOTOR_2"/>
    <property type="match status" value="1"/>
</dbReference>
<comment type="similarity">
    <text evidence="14">Belongs to the TRAFAC class myosin-kinesin ATPase superfamily. Kinesin family.</text>
</comment>
<evidence type="ECO:0000256" key="13">
    <source>
        <dbReference type="ARBA" id="ARBA00023273"/>
    </source>
</evidence>
<feature type="region of interest" description="Disordered" evidence="16">
    <location>
        <begin position="535"/>
        <end position="557"/>
    </location>
</feature>
<evidence type="ECO:0000256" key="10">
    <source>
        <dbReference type="ARBA" id="ARBA00023054"/>
    </source>
</evidence>
<evidence type="ECO:0000256" key="9">
    <source>
        <dbReference type="ARBA" id="ARBA00022840"/>
    </source>
</evidence>
<dbReference type="PROSITE" id="PS00411">
    <property type="entry name" value="KINESIN_MOTOR_1"/>
    <property type="match status" value="1"/>
</dbReference>
<dbReference type="GO" id="GO:0005524">
    <property type="term" value="F:ATP binding"/>
    <property type="evidence" value="ECO:0007669"/>
    <property type="project" value="UniProtKB-UniRule"/>
</dbReference>
<evidence type="ECO:0000256" key="7">
    <source>
        <dbReference type="ARBA" id="ARBA00022737"/>
    </source>
</evidence>
<reference evidence="18" key="1">
    <citation type="submission" date="2019-08" db="EMBL/GenBank/DDBJ databases">
        <title>The genome of the North American firefly Photinus pyralis.</title>
        <authorList>
            <consortium name="Photinus pyralis genome working group"/>
            <person name="Fallon T.R."/>
            <person name="Sander Lower S.E."/>
            <person name="Weng J.-K."/>
        </authorList>
    </citation>
    <scope>NUCLEOTIDE SEQUENCE</scope>
    <source>
        <strain evidence="18">TRF0915ILg1</strain>
        <tissue evidence="18">Whole body</tissue>
    </source>
</reference>
<feature type="coiled-coil region" evidence="15">
    <location>
        <begin position="359"/>
        <end position="439"/>
    </location>
</feature>
<accession>A0A8K0CDW8</accession>
<organism evidence="18 19">
    <name type="scientific">Ignelater luminosus</name>
    <name type="common">Cucubano</name>
    <name type="synonym">Pyrophorus luminosus</name>
    <dbReference type="NCBI Taxonomy" id="2038154"/>
    <lineage>
        <taxon>Eukaryota</taxon>
        <taxon>Metazoa</taxon>
        <taxon>Ecdysozoa</taxon>
        <taxon>Arthropoda</taxon>
        <taxon>Hexapoda</taxon>
        <taxon>Insecta</taxon>
        <taxon>Pterygota</taxon>
        <taxon>Neoptera</taxon>
        <taxon>Endopterygota</taxon>
        <taxon>Coleoptera</taxon>
        <taxon>Polyphaga</taxon>
        <taxon>Elateriformia</taxon>
        <taxon>Elateroidea</taxon>
        <taxon>Elateridae</taxon>
        <taxon>Agrypninae</taxon>
        <taxon>Pyrophorini</taxon>
        <taxon>Ignelater</taxon>
    </lineage>
</organism>
<keyword evidence="11 14" id="KW-0505">Motor protein</keyword>
<evidence type="ECO:0000256" key="5">
    <source>
        <dbReference type="ARBA" id="ARBA00022574"/>
    </source>
</evidence>
<evidence type="ECO:0000313" key="19">
    <source>
        <dbReference type="Proteomes" id="UP000801492"/>
    </source>
</evidence>
<evidence type="ECO:0000256" key="1">
    <source>
        <dbReference type="ARBA" id="ARBA00004245"/>
    </source>
</evidence>
<keyword evidence="10 15" id="KW-0175">Coiled coil</keyword>
<keyword evidence="8 14" id="KW-0547">Nucleotide-binding</keyword>
<dbReference type="Pfam" id="PF23203">
    <property type="entry name" value="KIF21A"/>
    <property type="match status" value="1"/>
</dbReference>
<feature type="compositionally biased region" description="Acidic residues" evidence="16">
    <location>
        <begin position="537"/>
        <end position="555"/>
    </location>
</feature>
<evidence type="ECO:0000256" key="12">
    <source>
        <dbReference type="ARBA" id="ARBA00023212"/>
    </source>
</evidence>
<keyword evidence="7" id="KW-0677">Repeat</keyword>
<keyword evidence="12" id="KW-0206">Cytoskeleton</keyword>
<dbReference type="InterPro" id="IPR056532">
    <property type="entry name" value="KIF21A/B_hel_2"/>
</dbReference>
<evidence type="ECO:0000259" key="17">
    <source>
        <dbReference type="PROSITE" id="PS50067"/>
    </source>
</evidence>
<feature type="coiled-coil region" evidence="15">
    <location>
        <begin position="805"/>
        <end position="863"/>
    </location>
</feature>
<feature type="region of interest" description="Disordered" evidence="16">
    <location>
        <begin position="1013"/>
        <end position="1044"/>
    </location>
</feature>
<feature type="domain" description="Kinesin motor" evidence="17">
    <location>
        <begin position="7"/>
        <end position="351"/>
    </location>
</feature>
<dbReference type="InterPro" id="IPR019821">
    <property type="entry name" value="Kinesin_motor_CS"/>
</dbReference>
<dbReference type="PANTHER" id="PTHR47969">
    <property type="entry name" value="CHROMOSOME-ASSOCIATED KINESIN KIF4A-RELATED"/>
    <property type="match status" value="1"/>
</dbReference>
<dbReference type="InterPro" id="IPR036961">
    <property type="entry name" value="Kinesin_motor_dom_sf"/>
</dbReference>
<dbReference type="InterPro" id="IPR027640">
    <property type="entry name" value="Kinesin-like_fam"/>
</dbReference>
<dbReference type="GO" id="GO:0003777">
    <property type="term" value="F:microtubule motor activity"/>
    <property type="evidence" value="ECO:0007669"/>
    <property type="project" value="InterPro"/>
</dbReference>
<dbReference type="GO" id="GO:0005875">
    <property type="term" value="C:microtubule associated complex"/>
    <property type="evidence" value="ECO:0007669"/>
    <property type="project" value="TreeGrafter"/>
</dbReference>
<dbReference type="Pfam" id="PF25764">
    <property type="entry name" value="KIF21A_4th"/>
    <property type="match status" value="1"/>
</dbReference>
<dbReference type="Proteomes" id="UP000801492">
    <property type="component" value="Unassembled WGS sequence"/>
</dbReference>
<dbReference type="GO" id="GO:0007018">
    <property type="term" value="P:microtubule-based movement"/>
    <property type="evidence" value="ECO:0007669"/>
    <property type="project" value="InterPro"/>
</dbReference>
<evidence type="ECO:0000313" key="18">
    <source>
        <dbReference type="EMBL" id="KAF2884374.1"/>
    </source>
</evidence>
<dbReference type="Pfam" id="PF23204">
    <property type="entry name" value="KIF21A_2nd"/>
    <property type="match status" value="1"/>
</dbReference>
<evidence type="ECO:0000256" key="16">
    <source>
        <dbReference type="SAM" id="MobiDB-lite"/>
    </source>
</evidence>
<keyword evidence="3" id="KW-0963">Cytoplasm</keyword>